<dbReference type="SUPFAM" id="SSF51126">
    <property type="entry name" value="Pectin lyase-like"/>
    <property type="match status" value="1"/>
</dbReference>
<dbReference type="InterPro" id="IPR008979">
    <property type="entry name" value="Galactose-bd-like_sf"/>
</dbReference>
<dbReference type="InterPro" id="IPR052052">
    <property type="entry name" value="Polysaccharide_Lyase_9"/>
</dbReference>
<dbReference type="AlphaFoldDB" id="A0A1Q2HS51"/>
<dbReference type="InterPro" id="IPR006584">
    <property type="entry name" value="Cellulose-bd_IV"/>
</dbReference>
<keyword evidence="3 4" id="KW-0732">Signal</keyword>
<reference evidence="7" key="1">
    <citation type="submission" date="2017-02" db="EMBL/GenBank/DDBJ databases">
        <title>Comparative genomics and description of representatives of a novel lineage of planctomycetes thriving in anoxic sediments.</title>
        <authorList>
            <person name="Spring S."/>
            <person name="Bunk B."/>
            <person name="Sproer C."/>
            <person name="Klenk H.-P."/>
        </authorList>
    </citation>
    <scope>NUCLEOTIDE SEQUENCE [LARGE SCALE GENOMIC DNA]</scope>
    <source>
        <strain evidence="7">L21-RPul-D3</strain>
    </source>
</reference>
<dbReference type="InterPro" id="IPR007742">
    <property type="entry name" value="NosD_dom"/>
</dbReference>
<evidence type="ECO:0000256" key="3">
    <source>
        <dbReference type="ARBA" id="ARBA00022729"/>
    </source>
</evidence>
<protein>
    <submittedName>
        <fullName evidence="6">Arabinoxylan arabinofuranohydrolase</fullName>
        <ecNumber evidence="6">3.2.1.55</ecNumber>
    </submittedName>
</protein>
<organism evidence="6 7">
    <name type="scientific">Sedimentisphaera cyanobacteriorum</name>
    <dbReference type="NCBI Taxonomy" id="1940790"/>
    <lineage>
        <taxon>Bacteria</taxon>
        <taxon>Pseudomonadati</taxon>
        <taxon>Planctomycetota</taxon>
        <taxon>Phycisphaerae</taxon>
        <taxon>Sedimentisphaerales</taxon>
        <taxon>Sedimentisphaeraceae</taxon>
        <taxon>Sedimentisphaera</taxon>
    </lineage>
</organism>
<dbReference type="Gene3D" id="2.60.120.260">
    <property type="entry name" value="Galactose-binding domain-like"/>
    <property type="match status" value="1"/>
</dbReference>
<dbReference type="InterPro" id="IPR012334">
    <property type="entry name" value="Pectin_lyas_fold"/>
</dbReference>
<keyword evidence="7" id="KW-1185">Reference proteome</keyword>
<evidence type="ECO:0000256" key="2">
    <source>
        <dbReference type="ARBA" id="ARBA00022525"/>
    </source>
</evidence>
<dbReference type="EMBL" id="CP019633">
    <property type="protein sequence ID" value="AQQ10289.1"/>
    <property type="molecule type" value="Genomic_DNA"/>
</dbReference>
<keyword evidence="6" id="KW-0326">Glycosidase</keyword>
<dbReference type="Pfam" id="PF21258">
    <property type="entry name" value="Glyco_hydro_120_ins"/>
    <property type="match status" value="2"/>
</dbReference>
<keyword evidence="6" id="KW-0378">Hydrolase</keyword>
<dbReference type="KEGG" id="pbu:L21SP3_02118"/>
<dbReference type="InterPro" id="IPR011050">
    <property type="entry name" value="Pectin_lyase_fold/virulence"/>
</dbReference>
<dbReference type="GO" id="GO:0046556">
    <property type="term" value="F:alpha-L-arabinofuranosidase activity"/>
    <property type="evidence" value="ECO:0007669"/>
    <property type="project" value="UniProtKB-EC"/>
</dbReference>
<name>A0A1Q2HS51_9BACT</name>
<dbReference type="InterPro" id="IPR049169">
    <property type="entry name" value="Glyco_hydro_120_ins"/>
</dbReference>
<evidence type="ECO:0000256" key="1">
    <source>
        <dbReference type="ARBA" id="ARBA00004613"/>
    </source>
</evidence>
<dbReference type="PROSITE" id="PS51175">
    <property type="entry name" value="CBM6"/>
    <property type="match status" value="1"/>
</dbReference>
<dbReference type="SMART" id="SM00606">
    <property type="entry name" value="CBD_IV"/>
    <property type="match status" value="1"/>
</dbReference>
<gene>
    <name evidence="6" type="primary">xynD_3</name>
    <name evidence="6" type="ORF">L21SP3_02118</name>
</gene>
<dbReference type="Pfam" id="PF05048">
    <property type="entry name" value="NosD"/>
    <property type="match status" value="1"/>
</dbReference>
<dbReference type="SUPFAM" id="SSF49785">
    <property type="entry name" value="Galactose-binding domain-like"/>
    <property type="match status" value="1"/>
</dbReference>
<dbReference type="Proteomes" id="UP000188273">
    <property type="component" value="Chromosome"/>
</dbReference>
<dbReference type="Gene3D" id="2.60.40.1180">
    <property type="entry name" value="Golgi alpha-mannosidase II"/>
    <property type="match status" value="1"/>
</dbReference>
<feature type="domain" description="CBM6" evidence="5">
    <location>
        <begin position="197"/>
        <end position="327"/>
    </location>
</feature>
<dbReference type="GO" id="GO:0016837">
    <property type="term" value="F:carbon-oxygen lyase activity, acting on polysaccharides"/>
    <property type="evidence" value="ECO:0007669"/>
    <property type="project" value="TreeGrafter"/>
</dbReference>
<dbReference type="Gene3D" id="2.160.20.10">
    <property type="entry name" value="Single-stranded right-handed beta-helix, Pectin lyase-like"/>
    <property type="match status" value="1"/>
</dbReference>
<dbReference type="InterPro" id="IPR011459">
    <property type="entry name" value="DUF1565"/>
</dbReference>
<proteinExistence type="predicted"/>
<dbReference type="PANTHER" id="PTHR40088">
    <property type="entry name" value="PECTATE LYASE (EUROFUNG)"/>
    <property type="match status" value="1"/>
</dbReference>
<evidence type="ECO:0000313" key="6">
    <source>
        <dbReference type="EMBL" id="AQQ10289.1"/>
    </source>
</evidence>
<feature type="chain" id="PRO_5012071837" evidence="4">
    <location>
        <begin position="26"/>
        <end position="762"/>
    </location>
</feature>
<feature type="signal peptide" evidence="4">
    <location>
        <begin position="1"/>
        <end position="25"/>
    </location>
</feature>
<dbReference type="CDD" id="cd04084">
    <property type="entry name" value="CBM6_xylanase-like"/>
    <property type="match status" value="1"/>
</dbReference>
<evidence type="ECO:0000259" key="5">
    <source>
        <dbReference type="PROSITE" id="PS51175"/>
    </source>
</evidence>
<evidence type="ECO:0000256" key="4">
    <source>
        <dbReference type="SAM" id="SignalP"/>
    </source>
</evidence>
<dbReference type="InterPro" id="IPR005084">
    <property type="entry name" value="CBM6"/>
</dbReference>
<dbReference type="EC" id="3.2.1.55" evidence="6"/>
<dbReference type="STRING" id="1940790.L21SP3_02118"/>
<sequence precursor="true">MNVIKFKVNLSLAAGLLLCSLAAGQQYHVSKDGSDNNDGFLNAPFKTISAAAKIAQPGDVITVHEGVYRERINPPRGGESNKRRIVYQAAAGDDVVIKGSERVTGWEKVQNDTWKITMPNSFFGEFNPYDDLISGDWFDPRGREHHTGAVYLNGHWLTEASEKSQVLQPVNKQPIWAYRQPSSYLLNVNWIKPGQSKRIPAANFSSQHGVRKEPASKGGQCIAYIQHGDWARYDNINFGENAGQITFGAASDTNGGRIEVRLDSPEGKLLGTADIPNTAGWQSWDSFTARIKPISGNQNICLVFLSSGSKPVKNPLWSPEISPSNSGLWYAEVNDSQTTIWAQFKDANPNREQVEINVRQTVFYPEKPGRDYITVRGFKLMHAATPWAPPTAEQIGLIGTHWSRGWIIENNQISYSACTGVTLGKYGDEFDNTSQDTAVGYVQTIKRAGNNGWAKDNIGSHIVRNNTISHCEQAGLVGSLGAIFSTITDNEIHDIHIRQLFSGAEMAGIKLHAPIDCLIANNHIYRTARGMWLDWMTQGTRVTRNLFHDNDVYEDLFVEVNHGPFVVDNNILLSRRAFYDNSQGGTYVHNLFAGDIFRSAEFNRETPYHKPHSTEIAGLSNIKNGDNRFYNNIFIGGEGLASYDKAILPVYMDGNVFLNGAEASEDEETPIFLPGFDPELKLSENGCNIELTFPESVVSADTKLITTEMLGRTEISDLPYLDYEGSYLKVDTDYLNVERSKSNPTPGPFEEIKEGAVSFKVR</sequence>
<accession>A0A1Q2HS51</accession>
<dbReference type="GO" id="GO:0030246">
    <property type="term" value="F:carbohydrate binding"/>
    <property type="evidence" value="ECO:0007669"/>
    <property type="project" value="InterPro"/>
</dbReference>
<dbReference type="Pfam" id="PF03422">
    <property type="entry name" value="CBM_6"/>
    <property type="match status" value="1"/>
</dbReference>
<dbReference type="InterPro" id="IPR013780">
    <property type="entry name" value="Glyco_hydro_b"/>
</dbReference>
<dbReference type="Pfam" id="PF07602">
    <property type="entry name" value="DUF1565"/>
    <property type="match status" value="1"/>
</dbReference>
<keyword evidence="2" id="KW-0964">Secreted</keyword>
<evidence type="ECO:0000313" key="7">
    <source>
        <dbReference type="Proteomes" id="UP000188273"/>
    </source>
</evidence>
<dbReference type="PANTHER" id="PTHR40088:SF2">
    <property type="entry name" value="SECRETED SUGAR HYDROLASE"/>
    <property type="match status" value="1"/>
</dbReference>
<comment type="subcellular location">
    <subcellularLocation>
        <location evidence="1">Secreted</location>
    </subcellularLocation>
</comment>
<dbReference type="GO" id="GO:0005576">
    <property type="term" value="C:extracellular region"/>
    <property type="evidence" value="ECO:0007669"/>
    <property type="project" value="UniProtKB-SubCell"/>
</dbReference>